<comment type="caution">
    <text evidence="2">The sequence shown here is derived from an EMBL/GenBank/DDBJ whole genome shotgun (WGS) entry which is preliminary data.</text>
</comment>
<name>A0ABR3YQ30_9PEZI</name>
<proteinExistence type="predicted"/>
<dbReference type="CDD" id="cd05120">
    <property type="entry name" value="APH_ChoK_like"/>
    <property type="match status" value="1"/>
</dbReference>
<sequence length="304" mass="34929">MALPTDTKTPAPPPAAESPPINDGFWMRALALFLVSFANMQWYRRWKKSNWGVFYISSTLCVRCCERTRLNEARAMQLVRQHTAIPAPKIYCSFEHKGLVYILMERMPGKPLANGWVFRSDTSKAKILAQLKPMLAQLRNVPRPSPQNGHGLPKVNADVVSGIDGGQFFDGNLPNKRFWGPFNTVKDFHRGLRGNLMVVPDEYTEERYTDLRKLIALQEDYVASPPVLTHGDLSANNILADGDNVTGIVDWETAAWMPAYWEYTNAWHVNPHNPYWQEEVPKFLEAYPVELEMEKLRRRIYDTY</sequence>
<dbReference type="InterPro" id="IPR002575">
    <property type="entry name" value="Aminoglycoside_PTrfase"/>
</dbReference>
<organism evidence="2 3">
    <name type="scientific">Sporothrix stenoceras</name>
    <dbReference type="NCBI Taxonomy" id="5173"/>
    <lineage>
        <taxon>Eukaryota</taxon>
        <taxon>Fungi</taxon>
        <taxon>Dikarya</taxon>
        <taxon>Ascomycota</taxon>
        <taxon>Pezizomycotina</taxon>
        <taxon>Sordariomycetes</taxon>
        <taxon>Sordariomycetidae</taxon>
        <taxon>Ophiostomatales</taxon>
        <taxon>Ophiostomataceae</taxon>
        <taxon>Sporothrix</taxon>
    </lineage>
</organism>
<dbReference type="SUPFAM" id="SSF56112">
    <property type="entry name" value="Protein kinase-like (PK-like)"/>
    <property type="match status" value="1"/>
</dbReference>
<evidence type="ECO:0000313" key="2">
    <source>
        <dbReference type="EMBL" id="KAL1889987.1"/>
    </source>
</evidence>
<gene>
    <name evidence="2" type="ORF">Sste5346_008566</name>
</gene>
<dbReference type="EMBL" id="JAWCUI010000067">
    <property type="protein sequence ID" value="KAL1889987.1"/>
    <property type="molecule type" value="Genomic_DNA"/>
</dbReference>
<evidence type="ECO:0000259" key="1">
    <source>
        <dbReference type="Pfam" id="PF01636"/>
    </source>
</evidence>
<dbReference type="PANTHER" id="PTHR21310">
    <property type="entry name" value="AMINOGLYCOSIDE PHOSPHOTRANSFERASE-RELATED-RELATED"/>
    <property type="match status" value="1"/>
</dbReference>
<dbReference type="PANTHER" id="PTHR21310:SF55">
    <property type="entry name" value="AMINOGLYCOSIDE PHOSPHOTRANSFERASE DOMAIN-CONTAINING PROTEIN"/>
    <property type="match status" value="1"/>
</dbReference>
<dbReference type="Gene3D" id="3.90.1200.10">
    <property type="match status" value="1"/>
</dbReference>
<keyword evidence="3" id="KW-1185">Reference proteome</keyword>
<reference evidence="2 3" key="1">
    <citation type="journal article" date="2024" name="IMA Fungus">
        <title>IMA Genome - F19 : A genome assembly and annotation guide to empower mycologists, including annotated draft genome sequences of Ceratocystis pirilliformis, Diaporthe australafricana, Fusarium ophioides, Paecilomyces lecythidis, and Sporothrix stenoceras.</title>
        <authorList>
            <person name="Aylward J."/>
            <person name="Wilson A.M."/>
            <person name="Visagie C.M."/>
            <person name="Spraker J."/>
            <person name="Barnes I."/>
            <person name="Buitendag C."/>
            <person name="Ceriani C."/>
            <person name="Del Mar Angel L."/>
            <person name="du Plessis D."/>
            <person name="Fuchs T."/>
            <person name="Gasser K."/>
            <person name="Kramer D."/>
            <person name="Li W."/>
            <person name="Munsamy K."/>
            <person name="Piso A."/>
            <person name="Price J.L."/>
            <person name="Sonnekus B."/>
            <person name="Thomas C."/>
            <person name="van der Nest A."/>
            <person name="van Dijk A."/>
            <person name="van Heerden A."/>
            <person name="van Vuuren N."/>
            <person name="Yilmaz N."/>
            <person name="Duong T.A."/>
            <person name="van der Merwe N.A."/>
            <person name="Wingfield M.J."/>
            <person name="Wingfield B.D."/>
        </authorList>
    </citation>
    <scope>NUCLEOTIDE SEQUENCE [LARGE SCALE GENOMIC DNA]</scope>
    <source>
        <strain evidence="2 3">CMW 5346</strain>
    </source>
</reference>
<feature type="domain" description="Aminoglycoside phosphotransferase" evidence="1">
    <location>
        <begin position="69"/>
        <end position="287"/>
    </location>
</feature>
<dbReference type="InterPro" id="IPR011009">
    <property type="entry name" value="Kinase-like_dom_sf"/>
</dbReference>
<protein>
    <recommendedName>
        <fullName evidence="1">Aminoglycoside phosphotransferase domain-containing protein</fullName>
    </recommendedName>
</protein>
<accession>A0ABR3YQ30</accession>
<dbReference type="InterPro" id="IPR051678">
    <property type="entry name" value="AGP_Transferase"/>
</dbReference>
<evidence type="ECO:0000313" key="3">
    <source>
        <dbReference type="Proteomes" id="UP001583186"/>
    </source>
</evidence>
<dbReference type="Proteomes" id="UP001583186">
    <property type="component" value="Unassembled WGS sequence"/>
</dbReference>
<dbReference type="Pfam" id="PF01636">
    <property type="entry name" value="APH"/>
    <property type="match status" value="1"/>
</dbReference>